<dbReference type="GO" id="GO:0003676">
    <property type="term" value="F:nucleic acid binding"/>
    <property type="evidence" value="ECO:0007669"/>
    <property type="project" value="UniProtKB-UniRule"/>
</dbReference>
<proteinExistence type="predicted"/>
<feature type="compositionally biased region" description="Basic residues" evidence="1">
    <location>
        <begin position="1"/>
        <end position="12"/>
    </location>
</feature>
<feature type="region of interest" description="Disordered" evidence="1">
    <location>
        <begin position="1"/>
        <end position="40"/>
    </location>
</feature>
<dbReference type="InterPro" id="IPR036867">
    <property type="entry name" value="R3H_dom_sf"/>
</dbReference>
<feature type="region of interest" description="Disordered" evidence="1">
    <location>
        <begin position="557"/>
        <end position="579"/>
    </location>
</feature>
<dbReference type="Proteomes" id="UP000800035">
    <property type="component" value="Unassembled WGS sequence"/>
</dbReference>
<feature type="region of interest" description="Disordered" evidence="1">
    <location>
        <begin position="441"/>
        <end position="469"/>
    </location>
</feature>
<feature type="domain" description="G-patch" evidence="2">
    <location>
        <begin position="759"/>
        <end position="802"/>
    </location>
</feature>
<keyword evidence="5" id="KW-1185">Reference proteome</keyword>
<feature type="compositionally biased region" description="Basic and acidic residues" evidence="1">
    <location>
        <begin position="230"/>
        <end position="245"/>
    </location>
</feature>
<dbReference type="EMBL" id="ML976991">
    <property type="protein sequence ID" value="KAF1956570.1"/>
    <property type="molecule type" value="Genomic_DNA"/>
</dbReference>
<dbReference type="InterPro" id="IPR051189">
    <property type="entry name" value="Splicing_assoc_domain"/>
</dbReference>
<dbReference type="SUPFAM" id="SSF82708">
    <property type="entry name" value="R3H domain"/>
    <property type="match status" value="1"/>
</dbReference>
<dbReference type="InterPro" id="IPR001374">
    <property type="entry name" value="R3H_dom"/>
</dbReference>
<feature type="domain" description="R3H" evidence="3">
    <location>
        <begin position="629"/>
        <end position="691"/>
    </location>
</feature>
<feature type="region of interest" description="Disordered" evidence="1">
    <location>
        <begin position="347"/>
        <end position="375"/>
    </location>
</feature>
<feature type="region of interest" description="Disordered" evidence="1">
    <location>
        <begin position="507"/>
        <end position="537"/>
    </location>
</feature>
<feature type="compositionally biased region" description="Polar residues" evidence="1">
    <location>
        <begin position="441"/>
        <end position="451"/>
    </location>
</feature>
<dbReference type="SMART" id="SM00443">
    <property type="entry name" value="G_patch"/>
    <property type="match status" value="1"/>
</dbReference>
<dbReference type="OrthoDB" id="21470at2759"/>
<dbReference type="PANTHER" id="PTHR14195">
    <property type="entry name" value="G PATCH DOMAIN CONTAINING PROTEIN 2"/>
    <property type="match status" value="1"/>
</dbReference>
<gene>
    <name evidence="4" type="ORF">CC80DRAFT_525411</name>
</gene>
<dbReference type="AlphaFoldDB" id="A0A6A5TWY0"/>
<dbReference type="Pfam" id="PF01585">
    <property type="entry name" value="G-patch"/>
    <property type="match status" value="1"/>
</dbReference>
<feature type="compositionally biased region" description="Acidic residues" evidence="1">
    <location>
        <begin position="354"/>
        <end position="364"/>
    </location>
</feature>
<dbReference type="InterPro" id="IPR000467">
    <property type="entry name" value="G_patch_dom"/>
</dbReference>
<feature type="compositionally biased region" description="Acidic residues" evidence="1">
    <location>
        <begin position="452"/>
        <end position="469"/>
    </location>
</feature>
<evidence type="ECO:0000313" key="5">
    <source>
        <dbReference type="Proteomes" id="UP000800035"/>
    </source>
</evidence>
<evidence type="ECO:0000313" key="4">
    <source>
        <dbReference type="EMBL" id="KAF1956570.1"/>
    </source>
</evidence>
<feature type="region of interest" description="Disordered" evidence="1">
    <location>
        <begin position="215"/>
        <end position="266"/>
    </location>
</feature>
<dbReference type="PROSITE" id="PS51061">
    <property type="entry name" value="R3H"/>
    <property type="match status" value="1"/>
</dbReference>
<dbReference type="PROSITE" id="PS50174">
    <property type="entry name" value="G_PATCH"/>
    <property type="match status" value="1"/>
</dbReference>
<protein>
    <recommendedName>
        <fullName evidence="6">Protein SQS1</fullName>
    </recommendedName>
</protein>
<evidence type="ECO:0000259" key="3">
    <source>
        <dbReference type="PROSITE" id="PS51061"/>
    </source>
</evidence>
<dbReference type="Pfam" id="PF01424">
    <property type="entry name" value="R3H"/>
    <property type="match status" value="1"/>
</dbReference>
<evidence type="ECO:0000256" key="1">
    <source>
        <dbReference type="SAM" id="MobiDB-lite"/>
    </source>
</evidence>
<accession>A0A6A5TWY0</accession>
<reference evidence="4" key="1">
    <citation type="journal article" date="2020" name="Stud. Mycol.">
        <title>101 Dothideomycetes genomes: a test case for predicting lifestyles and emergence of pathogens.</title>
        <authorList>
            <person name="Haridas S."/>
            <person name="Albert R."/>
            <person name="Binder M."/>
            <person name="Bloem J."/>
            <person name="Labutti K."/>
            <person name="Salamov A."/>
            <person name="Andreopoulos B."/>
            <person name="Baker S."/>
            <person name="Barry K."/>
            <person name="Bills G."/>
            <person name="Bluhm B."/>
            <person name="Cannon C."/>
            <person name="Castanera R."/>
            <person name="Culley D."/>
            <person name="Daum C."/>
            <person name="Ezra D."/>
            <person name="Gonzalez J."/>
            <person name="Henrissat B."/>
            <person name="Kuo A."/>
            <person name="Liang C."/>
            <person name="Lipzen A."/>
            <person name="Lutzoni F."/>
            <person name="Magnuson J."/>
            <person name="Mondo S."/>
            <person name="Nolan M."/>
            <person name="Ohm R."/>
            <person name="Pangilinan J."/>
            <person name="Park H.-J."/>
            <person name="Ramirez L."/>
            <person name="Alfaro M."/>
            <person name="Sun H."/>
            <person name="Tritt A."/>
            <person name="Yoshinaga Y."/>
            <person name="Zwiers L.-H."/>
            <person name="Turgeon B."/>
            <person name="Goodwin S."/>
            <person name="Spatafora J."/>
            <person name="Crous P."/>
            <person name="Grigoriev I."/>
        </authorList>
    </citation>
    <scope>NUCLEOTIDE SEQUENCE</scope>
    <source>
        <strain evidence="4">CBS 675.92</strain>
    </source>
</reference>
<dbReference type="Gene3D" id="3.30.1370.50">
    <property type="entry name" value="R3H-like domain"/>
    <property type="match status" value="1"/>
</dbReference>
<name>A0A6A5TWY0_9PLEO</name>
<dbReference type="SMART" id="SM00393">
    <property type="entry name" value="R3H"/>
    <property type="match status" value="1"/>
</dbReference>
<evidence type="ECO:0008006" key="6">
    <source>
        <dbReference type="Google" id="ProtNLM"/>
    </source>
</evidence>
<sequence>MGGKKHKGKGKGSTRPSPRQPHPKRPVVNHNALRATEDAIAPRFSLRDEAQWASGHRSNAFMSGKQLRNLPIAFVSAGLLQGTIEEKPPSIEPTVPSSTSPLVAKHLAEMTIRSSSPSPSVASASSNSSEEVIVFKGRGETPLTRAPLTASVAGTEATSRFVKHGLQDTSSVSYTTQRNGAPSTVSNVGVQSHVDQLSTEKTVTDTLEVAHSTLSLPTRSAPSVPTEASKVNKDAEPAKSARAESDVDSDSEGVIDSGFKKRRGDKPIWEGSRVEWTSKSKPGIGWLPAQARPDMDSFVRGDVDRRAEAMDDYAQNVQEHGFSGEMLASFTRREMDLGSHNDWVFDTEKQQDDASGEDEQDGWDSDLLRDLDGNSTSTDVENVVARIIRKRTRVTGIQYLVVYEGSVADDARWLPVTFLKTPSELELIRKFETRLEAHLQAMSSGSETDANTGEEDQDSEEEDEEELDDETIARVLQKQEELGLGSEEVLLYAADEYFGGPVNGRKSAAKMTFSRPNQRRQFRAGGGRRSEPTFPSASAMADALDVDAYDGFDVMDTNRPSLRPRKKGRRGQIPPELEDADLNEQIHSAWEADRAKKRLKKAEREQLRQQGLLGRKGKAPDLSAKYKGGFDMTEVKEEIHEFMASNMQTLSLPPMEAHYRALIHQSVGNLGLNSKSRGIGTGRFTVLSKTSRMPPFDDDFFDSIFDDKKFMNRWAGGARGPKPGNFKDRRINGSGRPLRANVGYKDGEIVGASAPELGPENRGRALLEKMGWSKGMALGATDNKGILQPIAHVVKTNKAGLQ</sequence>
<evidence type="ECO:0000259" key="2">
    <source>
        <dbReference type="PROSITE" id="PS50174"/>
    </source>
</evidence>
<organism evidence="4 5">
    <name type="scientific">Byssothecium circinans</name>
    <dbReference type="NCBI Taxonomy" id="147558"/>
    <lineage>
        <taxon>Eukaryota</taxon>
        <taxon>Fungi</taxon>
        <taxon>Dikarya</taxon>
        <taxon>Ascomycota</taxon>
        <taxon>Pezizomycotina</taxon>
        <taxon>Dothideomycetes</taxon>
        <taxon>Pleosporomycetidae</taxon>
        <taxon>Pleosporales</taxon>
        <taxon>Massarineae</taxon>
        <taxon>Massarinaceae</taxon>
        <taxon>Byssothecium</taxon>
    </lineage>
</organism>